<feature type="domain" description="FAD dependent oxidoreductase" evidence="6">
    <location>
        <begin position="6"/>
        <end position="353"/>
    </location>
</feature>
<dbReference type="Gene3D" id="3.40.50.720">
    <property type="entry name" value="NAD(P)-binding Rossmann-like Domain"/>
    <property type="match status" value="2"/>
</dbReference>
<comment type="cofactor">
    <cofactor evidence="1">
        <name>FAD</name>
        <dbReference type="ChEBI" id="CHEBI:57692"/>
    </cofactor>
</comment>
<comment type="similarity">
    <text evidence="2">Belongs to the DAMOX/DASOX family.</text>
</comment>
<dbReference type="RefSeq" id="XP_055891011.1">
    <property type="nucleotide sequence ID" value="XM_056035036.1"/>
</dbReference>
<evidence type="ECO:0000256" key="3">
    <source>
        <dbReference type="ARBA" id="ARBA00022630"/>
    </source>
</evidence>
<dbReference type="OrthoDB" id="2015447at2759"/>
<dbReference type="SUPFAM" id="SSF51971">
    <property type="entry name" value="Nucleotide-binding domain"/>
    <property type="match status" value="1"/>
</dbReference>
<proteinExistence type="inferred from homology"/>
<evidence type="ECO:0000256" key="1">
    <source>
        <dbReference type="ARBA" id="ARBA00001974"/>
    </source>
</evidence>
<dbReference type="OMA" id="SEDCECV"/>
<dbReference type="GeneID" id="129927231"/>
<keyword evidence="5" id="KW-0560">Oxidoreductase</keyword>
<evidence type="ECO:0000313" key="7">
    <source>
        <dbReference type="Proteomes" id="UP001165740"/>
    </source>
</evidence>
<dbReference type="SUPFAM" id="SSF54373">
    <property type="entry name" value="FAD-linked reductases, C-terminal domain"/>
    <property type="match status" value="1"/>
</dbReference>
<dbReference type="Proteomes" id="UP001165740">
    <property type="component" value="Chromosome 7"/>
</dbReference>
<organism evidence="7 9">
    <name type="scientific">Biomphalaria glabrata</name>
    <name type="common">Bloodfluke planorb</name>
    <name type="synonym">Freshwater snail</name>
    <dbReference type="NCBI Taxonomy" id="6526"/>
    <lineage>
        <taxon>Eukaryota</taxon>
        <taxon>Metazoa</taxon>
        <taxon>Spiralia</taxon>
        <taxon>Lophotrochozoa</taxon>
        <taxon>Mollusca</taxon>
        <taxon>Gastropoda</taxon>
        <taxon>Heterobranchia</taxon>
        <taxon>Euthyneura</taxon>
        <taxon>Panpulmonata</taxon>
        <taxon>Hygrophila</taxon>
        <taxon>Lymnaeoidea</taxon>
        <taxon>Planorbidae</taxon>
        <taxon>Biomphalaria</taxon>
    </lineage>
</organism>
<reference evidence="8 9" key="1">
    <citation type="submission" date="2025-04" db="UniProtKB">
        <authorList>
            <consortium name="RefSeq"/>
        </authorList>
    </citation>
    <scope>IDENTIFICATION</scope>
</reference>
<dbReference type="PANTHER" id="PTHR11530">
    <property type="entry name" value="D-AMINO ACID OXIDASE"/>
    <property type="match status" value="1"/>
</dbReference>
<evidence type="ECO:0000259" key="6">
    <source>
        <dbReference type="Pfam" id="PF01266"/>
    </source>
</evidence>
<keyword evidence="7" id="KW-1185">Reference proteome</keyword>
<dbReference type="Pfam" id="PF01266">
    <property type="entry name" value="DAO"/>
    <property type="match status" value="1"/>
</dbReference>
<evidence type="ECO:0000256" key="4">
    <source>
        <dbReference type="ARBA" id="ARBA00022827"/>
    </source>
</evidence>
<dbReference type="RefSeq" id="XP_055891012.1">
    <property type="nucleotide sequence ID" value="XM_056035037.1"/>
</dbReference>
<evidence type="ECO:0000256" key="5">
    <source>
        <dbReference type="ARBA" id="ARBA00023002"/>
    </source>
</evidence>
<dbReference type="GO" id="GO:0003884">
    <property type="term" value="F:D-amino-acid oxidase activity"/>
    <property type="evidence" value="ECO:0007669"/>
    <property type="project" value="InterPro"/>
</dbReference>
<dbReference type="InterPro" id="IPR023209">
    <property type="entry name" value="DAO"/>
</dbReference>
<dbReference type="GO" id="GO:0071949">
    <property type="term" value="F:FAD binding"/>
    <property type="evidence" value="ECO:0007669"/>
    <property type="project" value="InterPro"/>
</dbReference>
<evidence type="ECO:0000313" key="8">
    <source>
        <dbReference type="RefSeq" id="XP_055891010.1"/>
    </source>
</evidence>
<keyword evidence="3" id="KW-0285">Flavoprotein</keyword>
<name>A0A9W3AUW5_BIOGL</name>
<dbReference type="AlphaFoldDB" id="A0A9W3AUW5"/>
<protein>
    <submittedName>
        <fullName evidence="8 9">D-aspartate oxidase-like isoform X1</fullName>
    </submittedName>
</protein>
<sequence length="376" mass="42350">MTTLSVAVIGAGVVGLSSAINIQKLIPRVMVTIIADSFGRDTSSPVDPGIFLPIPSKMIMDQVLVRFVTMISTFCNCIYFLHQSPLSITADLREWLIDSWKHHFEKANSSEGKLSGQTFMYGHCLWSTPYTTDYILPTLVLDYKNLSKEEILQLGSNHGFGARFKTVVVNRETYLPALMKEFRMLGGKVVFDTVYSVQELYGKYDIVVNCTGNRARTFLHDPHMYPVKCHAIQVMHEWTKEFLITEDNISVIPDAETNVVDVGFYAEPDEYTADVDQEIIALMYNKIKSFVPHLVGAEVIRKWAARKPHREPPLVEIEMARCYGGPVLPVVHIVALGTSTYSLAWGAGCHAAHLVQDIGRMIKPFAWVWRPFMMLG</sequence>
<dbReference type="GO" id="GO:0005737">
    <property type="term" value="C:cytoplasm"/>
    <property type="evidence" value="ECO:0007669"/>
    <property type="project" value="TreeGrafter"/>
</dbReference>
<evidence type="ECO:0000313" key="9">
    <source>
        <dbReference type="RefSeq" id="XP_055891011.1"/>
    </source>
</evidence>
<accession>A0A9W3AUW5</accession>
<evidence type="ECO:0000256" key="2">
    <source>
        <dbReference type="ARBA" id="ARBA00006730"/>
    </source>
</evidence>
<keyword evidence="4" id="KW-0274">FAD</keyword>
<dbReference type="GO" id="GO:0019478">
    <property type="term" value="P:D-amino acid catabolic process"/>
    <property type="evidence" value="ECO:0007669"/>
    <property type="project" value="TreeGrafter"/>
</dbReference>
<dbReference type="PANTHER" id="PTHR11530:SF17">
    <property type="entry name" value="RE49860P"/>
    <property type="match status" value="1"/>
</dbReference>
<dbReference type="RefSeq" id="XP_055891010.1">
    <property type="nucleotide sequence ID" value="XM_056035035.1"/>
</dbReference>
<dbReference type="Gene3D" id="3.30.9.10">
    <property type="entry name" value="D-Amino Acid Oxidase, subunit A, domain 2"/>
    <property type="match status" value="1"/>
</dbReference>
<gene>
    <name evidence="8 9 10" type="primary">LOC129927231</name>
</gene>
<evidence type="ECO:0000313" key="10">
    <source>
        <dbReference type="RefSeq" id="XP_055891012.1"/>
    </source>
</evidence>
<dbReference type="InterPro" id="IPR006076">
    <property type="entry name" value="FAD-dep_OxRdtase"/>
</dbReference>